<evidence type="ECO:0000256" key="10">
    <source>
        <dbReference type="SAM" id="Phobius"/>
    </source>
</evidence>
<feature type="compositionally biased region" description="Basic and acidic residues" evidence="9">
    <location>
        <begin position="62"/>
        <end position="72"/>
    </location>
</feature>
<proteinExistence type="inferred from homology"/>
<evidence type="ECO:0000256" key="1">
    <source>
        <dbReference type="ARBA" id="ARBA00022448"/>
    </source>
</evidence>
<evidence type="ECO:0000256" key="7">
    <source>
        <dbReference type="ARBA" id="ARBA00023136"/>
    </source>
</evidence>
<dbReference type="GO" id="GO:0000139">
    <property type="term" value="C:Golgi membrane"/>
    <property type="evidence" value="ECO:0007669"/>
    <property type="project" value="UniProtKB-SubCell"/>
</dbReference>
<keyword evidence="12" id="KW-1185">Reference proteome</keyword>
<comment type="subcellular location">
    <subcellularLocation>
        <location evidence="8">Endoplasmic reticulum membrane</location>
        <topology evidence="8">Multi-pass membrane protein</topology>
    </subcellularLocation>
    <subcellularLocation>
        <location evidence="8">Golgi apparatus membrane</location>
        <topology evidence="8">Multi-pass membrane protein</topology>
    </subcellularLocation>
</comment>
<gene>
    <name evidence="8" type="primary">GET2</name>
    <name evidence="11" type="ORF">LAME_0F14906G</name>
</gene>
<comment type="subunit">
    <text evidence="8">Component of the Golgi to ER traffic (GET) complex, which is composed of GET1, GET2 and GET3. Within the complex, GET1 and GET2 form a heterotetramer which is stabilized by phosphatidylinositol binding and which binds to the GET3 homodimer.</text>
</comment>
<dbReference type="InterPro" id="IPR028143">
    <property type="entry name" value="Get2/sif1"/>
</dbReference>
<feature type="transmembrane region" description="Helical" evidence="10">
    <location>
        <begin position="209"/>
        <end position="228"/>
    </location>
</feature>
<protein>
    <recommendedName>
        <fullName evidence="8">Golgi to ER traffic protein 2</fullName>
    </recommendedName>
</protein>
<accession>A0A1G4JY61</accession>
<feature type="compositionally biased region" description="Low complexity" evidence="9">
    <location>
        <begin position="42"/>
        <end position="55"/>
    </location>
</feature>
<keyword evidence="1 8" id="KW-0813">Transport</keyword>
<reference evidence="12" key="1">
    <citation type="submission" date="2016-03" db="EMBL/GenBank/DDBJ databases">
        <authorList>
            <person name="Devillers Hugo."/>
        </authorList>
    </citation>
    <scope>NUCLEOTIDE SEQUENCE [LARGE SCALE GENOMIC DNA]</scope>
</reference>
<keyword evidence="5 8" id="KW-1133">Transmembrane helix</keyword>
<keyword evidence="7 8" id="KW-0472">Membrane</keyword>
<dbReference type="InterPro" id="IPR014802">
    <property type="entry name" value="GET2"/>
</dbReference>
<dbReference type="PANTHER" id="PTHR28263:SF1">
    <property type="entry name" value="GOLGI TO ER TRAFFIC PROTEIN 2"/>
    <property type="match status" value="1"/>
</dbReference>
<keyword evidence="3 8" id="KW-0256">Endoplasmic reticulum</keyword>
<feature type="transmembrane region" description="Helical" evidence="10">
    <location>
        <begin position="278"/>
        <end position="300"/>
    </location>
</feature>
<dbReference type="AlphaFoldDB" id="A0A1G4JY61"/>
<keyword evidence="6 8" id="KW-0333">Golgi apparatus</keyword>
<evidence type="ECO:0000256" key="3">
    <source>
        <dbReference type="ARBA" id="ARBA00022824"/>
    </source>
</evidence>
<evidence type="ECO:0000313" key="11">
    <source>
        <dbReference type="EMBL" id="SCU96107.1"/>
    </source>
</evidence>
<feature type="transmembrane region" description="Helical" evidence="10">
    <location>
        <begin position="169"/>
        <end position="188"/>
    </location>
</feature>
<evidence type="ECO:0000256" key="8">
    <source>
        <dbReference type="HAMAP-Rule" id="MF_03114"/>
    </source>
</evidence>
<evidence type="ECO:0000256" key="5">
    <source>
        <dbReference type="ARBA" id="ARBA00022989"/>
    </source>
</evidence>
<name>A0A1G4JY61_9SACH</name>
<dbReference type="GO" id="GO:0045048">
    <property type="term" value="P:protein insertion into ER membrane"/>
    <property type="evidence" value="ECO:0007669"/>
    <property type="project" value="UniProtKB-UniRule"/>
</dbReference>
<keyword evidence="2 8" id="KW-0812">Transmembrane</keyword>
<dbReference type="Pfam" id="PF08690">
    <property type="entry name" value="GET2"/>
    <property type="match status" value="1"/>
</dbReference>
<evidence type="ECO:0000256" key="9">
    <source>
        <dbReference type="SAM" id="MobiDB-lite"/>
    </source>
</evidence>
<evidence type="ECO:0000256" key="6">
    <source>
        <dbReference type="ARBA" id="ARBA00023034"/>
    </source>
</evidence>
<dbReference type="Proteomes" id="UP000191144">
    <property type="component" value="Chromosome F"/>
</dbReference>
<comment type="caution">
    <text evidence="8">Lacks conserved residue(s) required for the propagation of feature annotation.</text>
</comment>
<dbReference type="OrthoDB" id="4097053at2759"/>
<dbReference type="GO" id="GO:0043529">
    <property type="term" value="C:GET complex"/>
    <property type="evidence" value="ECO:0007669"/>
    <property type="project" value="UniProtKB-UniRule"/>
</dbReference>
<feature type="compositionally biased region" description="Basic and acidic residues" evidence="9">
    <location>
        <begin position="1"/>
        <end position="18"/>
    </location>
</feature>
<dbReference type="HAMAP" id="MF_03114">
    <property type="entry name" value="Get2"/>
    <property type="match status" value="1"/>
</dbReference>
<feature type="region of interest" description="Disordered" evidence="9">
    <location>
        <begin position="1"/>
        <end position="72"/>
    </location>
</feature>
<dbReference type="EMBL" id="LT598477">
    <property type="protein sequence ID" value="SCU96107.1"/>
    <property type="molecule type" value="Genomic_DNA"/>
</dbReference>
<evidence type="ECO:0000256" key="2">
    <source>
        <dbReference type="ARBA" id="ARBA00022692"/>
    </source>
</evidence>
<feature type="topological domain" description="Lumenal" evidence="8">
    <location>
        <begin position="299"/>
        <end position="302"/>
    </location>
</feature>
<keyword evidence="4 8" id="KW-0931">ER-Golgi transport</keyword>
<dbReference type="PANTHER" id="PTHR28263">
    <property type="entry name" value="GOLGI TO ER TRAFFIC PROTEIN 2"/>
    <property type="match status" value="1"/>
</dbReference>
<evidence type="ECO:0000313" key="12">
    <source>
        <dbReference type="Proteomes" id="UP000191144"/>
    </source>
</evidence>
<dbReference type="GO" id="GO:0006890">
    <property type="term" value="P:retrograde vesicle-mediated transport, Golgi to endoplasmic reticulum"/>
    <property type="evidence" value="ECO:0007669"/>
    <property type="project" value="TreeGrafter"/>
</dbReference>
<evidence type="ECO:0000256" key="4">
    <source>
        <dbReference type="ARBA" id="ARBA00022892"/>
    </source>
</evidence>
<organism evidence="11 12">
    <name type="scientific">Lachancea meyersii CBS 8951</name>
    <dbReference type="NCBI Taxonomy" id="1266667"/>
    <lineage>
        <taxon>Eukaryota</taxon>
        <taxon>Fungi</taxon>
        <taxon>Dikarya</taxon>
        <taxon>Ascomycota</taxon>
        <taxon>Saccharomycotina</taxon>
        <taxon>Saccharomycetes</taxon>
        <taxon>Saccharomycetales</taxon>
        <taxon>Saccharomycetaceae</taxon>
        <taxon>Lachancea</taxon>
    </lineage>
</organism>
<comment type="function">
    <text evidence="8">Required for the post-translational delivery of tail-anchored (TA) proteins to the endoplasmic reticulum. Together with GET1, acts as a membrane receptor for soluble GET3, which recognizes and selectively binds the transmembrane domain of TA proteins in the cytosol. The GET complex cooperates with the HDEL receptor ERD2 to mediate the ATP-dependent retrieval of resident ER proteins that contain a C-terminal H-D-E-L retention signal from the Golgi to the ER.</text>
</comment>
<feature type="topological domain" description="Cytoplasmic" evidence="8">
    <location>
        <begin position="1"/>
        <end position="168"/>
    </location>
</feature>
<comment type="similarity">
    <text evidence="8">Belongs to the GET2 family.</text>
</comment>
<sequence length="302" mass="33434">MSETSEAEKRRILRERRQQKFGNGGGSSRLAKITGQTDNSFLSTDSPLDSNSSSPGPVAQKDNQESTKEMDELLARLAQNESKHVKDVGPKSSAKSPELDLFAQLVKMQGGDASTQGATPETPDLFAELMKSMQADSQQGAQPDFPFGTCQPPIDAAVLAAHNASVNKLKAYTIIVKWVFFILPYIYYTTHAARKTFESSDMEAVTSKFSFFTIFTTFEIVTLSVYYQLLLSAEKSHHINTLNSNSKILSLVSMIPPGLVPIKNLPGKTSQALQYWDVLSMYLTDLAFTILLIGLFQYYWST</sequence>
<feature type="topological domain" description="Cytoplasmic" evidence="8">
    <location>
        <begin position="231"/>
        <end position="277"/>
    </location>
</feature>
<dbReference type="GO" id="GO:0005789">
    <property type="term" value="C:endoplasmic reticulum membrane"/>
    <property type="evidence" value="ECO:0007669"/>
    <property type="project" value="UniProtKB-SubCell"/>
</dbReference>